<dbReference type="EMBL" id="PGTL01000008">
    <property type="protein sequence ID" value="PJF42806.1"/>
    <property type="molecule type" value="Genomic_DNA"/>
</dbReference>
<dbReference type="Gene3D" id="1.10.10.10">
    <property type="entry name" value="Winged helix-like DNA-binding domain superfamily/Winged helix DNA-binding domain"/>
    <property type="match status" value="1"/>
</dbReference>
<evidence type="ECO:0000259" key="8">
    <source>
        <dbReference type="Pfam" id="PF03444"/>
    </source>
</evidence>
<keyword evidence="6" id="KW-0175">Coiled coil</keyword>
<evidence type="ECO:0000256" key="6">
    <source>
        <dbReference type="SAM" id="Coils"/>
    </source>
</evidence>
<accession>A0A2M8PEF2</accession>
<evidence type="ECO:0000313" key="9">
    <source>
        <dbReference type="EMBL" id="PJF35881.1"/>
    </source>
</evidence>
<evidence type="ECO:0000313" key="11">
    <source>
        <dbReference type="Proteomes" id="UP000228947"/>
    </source>
</evidence>
<dbReference type="InterPro" id="IPR005104">
    <property type="entry name" value="WHTH_HrcA_DNA-bd"/>
</dbReference>
<dbReference type="Gene3D" id="3.30.390.60">
    <property type="entry name" value="Heat-inducible transcription repressor hrca homolog, domain 3"/>
    <property type="match status" value="1"/>
</dbReference>
<gene>
    <name evidence="5 9" type="primary">hrcA</name>
    <name evidence="9" type="ORF">CUN49_08330</name>
    <name evidence="10" type="ORF">CUN50_02630</name>
</gene>
<feature type="domain" description="Heat-inducible transcription repressor HrcA C-terminal" evidence="7">
    <location>
        <begin position="118"/>
        <end position="331"/>
    </location>
</feature>
<dbReference type="InterPro" id="IPR029016">
    <property type="entry name" value="GAF-like_dom_sf"/>
</dbReference>
<dbReference type="GO" id="GO:0003677">
    <property type="term" value="F:DNA binding"/>
    <property type="evidence" value="ECO:0007669"/>
    <property type="project" value="InterPro"/>
</dbReference>
<dbReference type="HAMAP" id="MF_00081">
    <property type="entry name" value="HrcA"/>
    <property type="match status" value="1"/>
</dbReference>
<dbReference type="SUPFAM" id="SSF55781">
    <property type="entry name" value="GAF domain-like"/>
    <property type="match status" value="1"/>
</dbReference>
<sequence length="359" mass="39557">MVDRDLDAAGLPELTERQEKILALIIREYTNKPEPVGSKFLAETYLSNLSSATIRNEMARLEELGLLAAPHTSAGRVPTEVGYRYFVRRLLSDELPPDEKQALDSAFAPVANDLESGLRLAAALMARKAQGAALVTSPRAVNCQYKHLALLATQGRVVMMVLVLHGGEVRQQMLTLAEVPSQEQLSALADQLNALCEGLNAEQVRSRAKQVENELAREIIEVIADVMEEADRAPMRFTYREGLSEMLTLFTERIGVQQAIRAIEEPQVLQAIVAELPDQAIGEVRVVIGGEGRWQDIQHLGMVISRYGVPEQTTGALMVLGPTRMRYGRAVATVRYIAGLISGMLLTIYSESAERHDND</sequence>
<dbReference type="PANTHER" id="PTHR34824">
    <property type="entry name" value="HEAT-INDUCIBLE TRANSCRIPTION REPRESSOR HRCA"/>
    <property type="match status" value="1"/>
</dbReference>
<evidence type="ECO:0000259" key="7">
    <source>
        <dbReference type="Pfam" id="PF01628"/>
    </source>
</evidence>
<keyword evidence="1 5" id="KW-0678">Repressor</keyword>
<organism evidence="9 12">
    <name type="scientific">Candidatus Thermofonsia Clade 1 bacterium</name>
    <dbReference type="NCBI Taxonomy" id="2364210"/>
    <lineage>
        <taxon>Bacteria</taxon>
        <taxon>Bacillati</taxon>
        <taxon>Chloroflexota</taxon>
        <taxon>Candidatus Thermofontia</taxon>
        <taxon>Candidatus Thermofonsia Clade 1</taxon>
    </lineage>
</organism>
<evidence type="ECO:0000256" key="5">
    <source>
        <dbReference type="HAMAP-Rule" id="MF_00081"/>
    </source>
</evidence>
<dbReference type="InterPro" id="IPR023120">
    <property type="entry name" value="WHTH_transcript_rep_HrcA_IDD"/>
</dbReference>
<dbReference type="Gene3D" id="3.30.450.40">
    <property type="match status" value="1"/>
</dbReference>
<evidence type="ECO:0000256" key="2">
    <source>
        <dbReference type="ARBA" id="ARBA00023015"/>
    </source>
</evidence>
<accession>A0A2M8PZ30</accession>
<dbReference type="PIRSF" id="PIRSF005485">
    <property type="entry name" value="HrcA"/>
    <property type="match status" value="1"/>
</dbReference>
<dbReference type="Proteomes" id="UP000229681">
    <property type="component" value="Unassembled WGS sequence"/>
</dbReference>
<evidence type="ECO:0000313" key="12">
    <source>
        <dbReference type="Proteomes" id="UP000229681"/>
    </source>
</evidence>
<evidence type="ECO:0000256" key="1">
    <source>
        <dbReference type="ARBA" id="ARBA00022491"/>
    </source>
</evidence>
<dbReference type="NCBIfam" id="TIGR00331">
    <property type="entry name" value="hrcA"/>
    <property type="match status" value="1"/>
</dbReference>
<dbReference type="Pfam" id="PF03444">
    <property type="entry name" value="WHD_HrcA"/>
    <property type="match status" value="1"/>
</dbReference>
<dbReference type="SUPFAM" id="SSF46785">
    <property type="entry name" value="Winged helix' DNA-binding domain"/>
    <property type="match status" value="1"/>
</dbReference>
<keyword evidence="3 5" id="KW-0346">Stress response</keyword>
<name>A0A2M8PEF2_9CHLR</name>
<dbReference type="InterPro" id="IPR002571">
    <property type="entry name" value="HrcA"/>
</dbReference>
<keyword evidence="2 5" id="KW-0805">Transcription regulation</keyword>
<protein>
    <recommendedName>
        <fullName evidence="5">Heat-inducible transcription repressor HrcA</fullName>
    </recommendedName>
</protein>
<comment type="caution">
    <text evidence="9">The sequence shown here is derived from an EMBL/GenBank/DDBJ whole genome shotgun (WGS) entry which is preliminary data.</text>
</comment>
<evidence type="ECO:0000313" key="10">
    <source>
        <dbReference type="EMBL" id="PJF42806.1"/>
    </source>
</evidence>
<dbReference type="InterPro" id="IPR036390">
    <property type="entry name" value="WH_DNA-bd_sf"/>
</dbReference>
<evidence type="ECO:0000256" key="3">
    <source>
        <dbReference type="ARBA" id="ARBA00023016"/>
    </source>
</evidence>
<dbReference type="PANTHER" id="PTHR34824:SF1">
    <property type="entry name" value="HEAT-INDUCIBLE TRANSCRIPTION REPRESSOR HRCA"/>
    <property type="match status" value="1"/>
</dbReference>
<proteinExistence type="inferred from homology"/>
<feature type="coiled-coil region" evidence="6">
    <location>
        <begin position="182"/>
        <end position="221"/>
    </location>
</feature>
<evidence type="ECO:0000256" key="4">
    <source>
        <dbReference type="ARBA" id="ARBA00023163"/>
    </source>
</evidence>
<dbReference type="Pfam" id="PF01628">
    <property type="entry name" value="HrcA"/>
    <property type="match status" value="1"/>
</dbReference>
<comment type="function">
    <text evidence="5">Negative regulator of class I heat shock genes (grpE-dnaK-dnaJ and groELS operons). Prevents heat-shock induction of these operons.</text>
</comment>
<comment type="similarity">
    <text evidence="5">Belongs to the HrcA family.</text>
</comment>
<reference evidence="11 12" key="1">
    <citation type="submission" date="2017-11" db="EMBL/GenBank/DDBJ databases">
        <title>Evolution of Phototrophy in the Chloroflexi Phylum Driven by Horizontal Gene Transfer.</title>
        <authorList>
            <person name="Ward L.M."/>
            <person name="Hemp J."/>
            <person name="Shih P.M."/>
            <person name="Mcglynn S.E."/>
            <person name="Fischer W."/>
        </authorList>
    </citation>
    <scope>NUCLEOTIDE SEQUENCE [LARGE SCALE GENOMIC DNA]</scope>
    <source>
        <strain evidence="10">CP1_1M</strain>
        <strain evidence="9">JP3_13</strain>
    </source>
</reference>
<dbReference type="EMBL" id="PGTM01000101">
    <property type="protein sequence ID" value="PJF35881.1"/>
    <property type="molecule type" value="Genomic_DNA"/>
</dbReference>
<dbReference type="InterPro" id="IPR021153">
    <property type="entry name" value="HrcA_C"/>
</dbReference>
<dbReference type="InterPro" id="IPR036388">
    <property type="entry name" value="WH-like_DNA-bd_sf"/>
</dbReference>
<dbReference type="GO" id="GO:0045892">
    <property type="term" value="P:negative regulation of DNA-templated transcription"/>
    <property type="evidence" value="ECO:0007669"/>
    <property type="project" value="UniProtKB-UniRule"/>
</dbReference>
<dbReference type="Proteomes" id="UP000228947">
    <property type="component" value="Unassembled WGS sequence"/>
</dbReference>
<keyword evidence="4 5" id="KW-0804">Transcription</keyword>
<dbReference type="AlphaFoldDB" id="A0A2M8PEF2"/>
<feature type="domain" description="Winged helix-turn-helix transcription repressor HrcA DNA-binding" evidence="8">
    <location>
        <begin position="13"/>
        <end position="85"/>
    </location>
</feature>